<dbReference type="AlphaFoldDB" id="A0A4C1VNB5"/>
<dbReference type="EMBL" id="BGZK01000369">
    <property type="protein sequence ID" value="GBP39639.1"/>
    <property type="molecule type" value="Genomic_DNA"/>
</dbReference>
<comment type="caution">
    <text evidence="2">The sequence shown here is derived from an EMBL/GenBank/DDBJ whole genome shotgun (WGS) entry which is preliminary data.</text>
</comment>
<reference evidence="2 3" key="1">
    <citation type="journal article" date="2019" name="Commun. Biol.">
        <title>The bagworm genome reveals a unique fibroin gene that provides high tensile strength.</title>
        <authorList>
            <person name="Kono N."/>
            <person name="Nakamura H."/>
            <person name="Ohtoshi R."/>
            <person name="Tomita M."/>
            <person name="Numata K."/>
            <person name="Arakawa K."/>
        </authorList>
    </citation>
    <scope>NUCLEOTIDE SEQUENCE [LARGE SCALE GENOMIC DNA]</scope>
</reference>
<evidence type="ECO:0000313" key="2">
    <source>
        <dbReference type="EMBL" id="GBP39639.1"/>
    </source>
</evidence>
<accession>A0A4C1VNB5</accession>
<feature type="region of interest" description="Disordered" evidence="1">
    <location>
        <begin position="1"/>
        <end position="36"/>
    </location>
</feature>
<gene>
    <name evidence="2" type="ORF">EVAR_25462_1</name>
</gene>
<keyword evidence="3" id="KW-1185">Reference proteome</keyword>
<evidence type="ECO:0000313" key="3">
    <source>
        <dbReference type="Proteomes" id="UP000299102"/>
    </source>
</evidence>
<protein>
    <submittedName>
        <fullName evidence="2">Uncharacterized protein</fullName>
    </submittedName>
</protein>
<name>A0A4C1VNB5_EUMVA</name>
<dbReference type="Proteomes" id="UP000299102">
    <property type="component" value="Unassembled WGS sequence"/>
</dbReference>
<sequence>MPKKNSVIRRNDEQVPNDGLTPEPAPALHRHDSGQSVRCRPVIRSSASGHSSARGAGALPLVITKSDSATIKLKYSNAACETDTEYVTRTRRV</sequence>
<proteinExistence type="predicted"/>
<organism evidence="2 3">
    <name type="scientific">Eumeta variegata</name>
    <name type="common">Bagworm moth</name>
    <name type="synonym">Eumeta japonica</name>
    <dbReference type="NCBI Taxonomy" id="151549"/>
    <lineage>
        <taxon>Eukaryota</taxon>
        <taxon>Metazoa</taxon>
        <taxon>Ecdysozoa</taxon>
        <taxon>Arthropoda</taxon>
        <taxon>Hexapoda</taxon>
        <taxon>Insecta</taxon>
        <taxon>Pterygota</taxon>
        <taxon>Neoptera</taxon>
        <taxon>Endopterygota</taxon>
        <taxon>Lepidoptera</taxon>
        <taxon>Glossata</taxon>
        <taxon>Ditrysia</taxon>
        <taxon>Tineoidea</taxon>
        <taxon>Psychidae</taxon>
        <taxon>Oiketicinae</taxon>
        <taxon>Eumeta</taxon>
    </lineage>
</organism>
<evidence type="ECO:0000256" key="1">
    <source>
        <dbReference type="SAM" id="MobiDB-lite"/>
    </source>
</evidence>